<dbReference type="STRING" id="1077348.A0A2G8SG25"/>
<protein>
    <recommendedName>
        <fullName evidence="3">F-box domain-containing protein</fullName>
    </recommendedName>
</protein>
<name>A0A2G8SG25_9APHY</name>
<comment type="caution">
    <text evidence="1">The sequence shown here is derived from an EMBL/GenBank/DDBJ whole genome shotgun (WGS) entry which is preliminary data.</text>
</comment>
<evidence type="ECO:0000313" key="2">
    <source>
        <dbReference type="Proteomes" id="UP000230002"/>
    </source>
</evidence>
<dbReference type="InterPro" id="IPR032675">
    <property type="entry name" value="LRR_dom_sf"/>
</dbReference>
<dbReference type="OrthoDB" id="2750697at2759"/>
<dbReference type="AlphaFoldDB" id="A0A2G8SG25"/>
<dbReference type="Gene3D" id="3.80.10.10">
    <property type="entry name" value="Ribonuclease Inhibitor"/>
    <property type="match status" value="1"/>
</dbReference>
<proteinExistence type="predicted"/>
<evidence type="ECO:0008006" key="3">
    <source>
        <dbReference type="Google" id="ProtNLM"/>
    </source>
</evidence>
<evidence type="ECO:0000313" key="1">
    <source>
        <dbReference type="EMBL" id="PIL32716.1"/>
    </source>
</evidence>
<reference evidence="1 2" key="1">
    <citation type="journal article" date="2015" name="Sci. Rep.">
        <title>Chromosome-level genome map provides insights into diverse defense mechanisms in the medicinal fungus Ganoderma sinense.</title>
        <authorList>
            <person name="Zhu Y."/>
            <person name="Xu J."/>
            <person name="Sun C."/>
            <person name="Zhou S."/>
            <person name="Xu H."/>
            <person name="Nelson D.R."/>
            <person name="Qian J."/>
            <person name="Song J."/>
            <person name="Luo H."/>
            <person name="Xiang L."/>
            <person name="Li Y."/>
            <person name="Xu Z."/>
            <person name="Ji A."/>
            <person name="Wang L."/>
            <person name="Lu S."/>
            <person name="Hayward A."/>
            <person name="Sun W."/>
            <person name="Li X."/>
            <person name="Schwartz D.C."/>
            <person name="Wang Y."/>
            <person name="Chen S."/>
        </authorList>
    </citation>
    <scope>NUCLEOTIDE SEQUENCE [LARGE SCALE GENOMIC DNA]</scope>
    <source>
        <strain evidence="1 2">ZZ0214-1</strain>
    </source>
</reference>
<keyword evidence="2" id="KW-1185">Reference proteome</keyword>
<dbReference type="SUPFAM" id="SSF52047">
    <property type="entry name" value="RNI-like"/>
    <property type="match status" value="1"/>
</dbReference>
<accession>A0A2G8SG25</accession>
<organism evidence="1 2">
    <name type="scientific">Ganoderma sinense ZZ0214-1</name>
    <dbReference type="NCBI Taxonomy" id="1077348"/>
    <lineage>
        <taxon>Eukaryota</taxon>
        <taxon>Fungi</taxon>
        <taxon>Dikarya</taxon>
        <taxon>Basidiomycota</taxon>
        <taxon>Agaricomycotina</taxon>
        <taxon>Agaricomycetes</taxon>
        <taxon>Polyporales</taxon>
        <taxon>Polyporaceae</taxon>
        <taxon>Ganoderma</taxon>
    </lineage>
</organism>
<dbReference type="EMBL" id="AYKW01000009">
    <property type="protein sequence ID" value="PIL32716.1"/>
    <property type="molecule type" value="Genomic_DNA"/>
</dbReference>
<sequence length="390" mass="43567">MNFHVSSYVSGPAKIMLMSPTLQHFQLSMRALEKSPPESSDLILLELQPVFHSVQSLSIDLQSGKDEAPRVVEFWTFTQLHSLKVVHKLTLTPEIIQPLTTFPHLRSLDLHIQDIDFGESEEEGEPKPSLNGGFAELRELSLSGKLPDISAFLEATAPPGLESLSITISQDIVDELSADDRRRELESVYSKIPSTLHRLSLSLENGNVSDSDLIPRAADLIAPLHRVPDLRRLAFRTDIYVALADADLRALTDRWPRLAGFEWTYAKRTLERMDENKISIAWGDGTIPTVPTLIAFAQGHPELRRLTLPYVDLGSVPPLAEVPVLGHGLELLVIHYLRPKVPLHTLGLALDRLFPDLDLPENLTNARRRGDELDAFLFALQSGRRGAHRV</sequence>
<dbReference type="Proteomes" id="UP000230002">
    <property type="component" value="Unassembled WGS sequence"/>
</dbReference>
<gene>
    <name evidence="1" type="ORF">GSI_04831</name>
</gene>